<proteinExistence type="predicted"/>
<protein>
    <submittedName>
        <fullName evidence="3">Alpha/beta hydrolase fold</fullName>
    </submittedName>
</protein>
<dbReference type="Proteomes" id="UP000198677">
    <property type="component" value="Unassembled WGS sequence"/>
</dbReference>
<dbReference type="Pfam" id="PF00561">
    <property type="entry name" value="Abhydrolase_1"/>
    <property type="match status" value="1"/>
</dbReference>
<dbReference type="InterPro" id="IPR000073">
    <property type="entry name" value="AB_hydrolase_1"/>
</dbReference>
<gene>
    <name evidence="3" type="ORF">SAMN05444583_102380</name>
</gene>
<feature type="signal peptide" evidence="1">
    <location>
        <begin position="1"/>
        <end position="28"/>
    </location>
</feature>
<sequence length="320" mass="33889">MAIRDRGLRAGLALIGLLAAVAAGTGTAAAEPASGPLPVPFDLGAGLRALPFPEVVPPGANDPACRPSAARPNPVVLVNPTFATQASAWQAGAPYLRNNGYCVYTFNFGNPVWVSEIPIQALGDIRESARVLSGTVDRVLAATGATKVDLVGHSQGGGVLSHYYLNALGGDQKVDKQIGISPSAHGTTLSGGVYVRSLVPPVGRAFYDVLTELTPALTQQATDSDLMRQTYGNGDTRPGVRYTTIVTRYDEIVTPYTEQFLTGANVTNILLQDGCTADKSEHLSSLYSERAWRFVLNALDPDHQTPVPCFPVDPFFPNVK</sequence>
<feature type="domain" description="AB hydrolase-1" evidence="2">
    <location>
        <begin position="74"/>
        <end position="185"/>
    </location>
</feature>
<keyword evidence="1" id="KW-0732">Signal</keyword>
<keyword evidence="3" id="KW-0378">Hydrolase</keyword>
<reference evidence="4" key="1">
    <citation type="submission" date="2016-10" db="EMBL/GenBank/DDBJ databases">
        <authorList>
            <person name="Varghese N."/>
            <person name="Submissions S."/>
        </authorList>
    </citation>
    <scope>NUCLEOTIDE SEQUENCE [LARGE SCALE GENOMIC DNA]</scope>
    <source>
        <strain evidence="4">DSM 44675</strain>
    </source>
</reference>
<dbReference type="RefSeq" id="WP_072753956.1">
    <property type="nucleotide sequence ID" value="NZ_FOAW01000002.1"/>
</dbReference>
<evidence type="ECO:0000259" key="2">
    <source>
        <dbReference type="Pfam" id="PF00561"/>
    </source>
</evidence>
<feature type="chain" id="PRO_5039726276" evidence="1">
    <location>
        <begin position="29"/>
        <end position="320"/>
    </location>
</feature>
<evidence type="ECO:0000256" key="1">
    <source>
        <dbReference type="SAM" id="SignalP"/>
    </source>
</evidence>
<dbReference type="Gene3D" id="3.40.50.1820">
    <property type="entry name" value="alpha/beta hydrolase"/>
    <property type="match status" value="1"/>
</dbReference>
<dbReference type="AlphaFoldDB" id="A0A1H7IAH4"/>
<dbReference type="InterPro" id="IPR053228">
    <property type="entry name" value="Stereospecific_Lipase"/>
</dbReference>
<evidence type="ECO:0000313" key="4">
    <source>
        <dbReference type="Proteomes" id="UP000198677"/>
    </source>
</evidence>
<dbReference type="GO" id="GO:0016787">
    <property type="term" value="F:hydrolase activity"/>
    <property type="evidence" value="ECO:0007669"/>
    <property type="project" value="UniProtKB-KW"/>
</dbReference>
<evidence type="ECO:0000313" key="3">
    <source>
        <dbReference type="EMBL" id="SEK59541.1"/>
    </source>
</evidence>
<organism evidence="3 4">
    <name type="scientific">Rhodococcus maanshanensis</name>
    <dbReference type="NCBI Taxonomy" id="183556"/>
    <lineage>
        <taxon>Bacteria</taxon>
        <taxon>Bacillati</taxon>
        <taxon>Actinomycetota</taxon>
        <taxon>Actinomycetes</taxon>
        <taxon>Mycobacteriales</taxon>
        <taxon>Nocardiaceae</taxon>
        <taxon>Rhodococcus</taxon>
    </lineage>
</organism>
<keyword evidence="4" id="KW-1185">Reference proteome</keyword>
<dbReference type="PANTHER" id="PTHR37574">
    <property type="entry name" value="LIPASE B"/>
    <property type="match status" value="1"/>
</dbReference>
<dbReference type="EMBL" id="FOAW01000002">
    <property type="protein sequence ID" value="SEK59541.1"/>
    <property type="molecule type" value="Genomic_DNA"/>
</dbReference>
<dbReference type="PANTHER" id="PTHR37574:SF1">
    <property type="entry name" value="LIPASE B"/>
    <property type="match status" value="1"/>
</dbReference>
<dbReference type="SUPFAM" id="SSF53474">
    <property type="entry name" value="alpha/beta-Hydrolases"/>
    <property type="match status" value="1"/>
</dbReference>
<accession>A0A1H7IAH4</accession>
<dbReference type="InterPro" id="IPR029058">
    <property type="entry name" value="AB_hydrolase_fold"/>
</dbReference>
<dbReference type="OrthoDB" id="8871309at2"/>
<name>A0A1H7IAH4_9NOCA</name>